<dbReference type="InterPro" id="IPR011728">
    <property type="entry name" value="PhaP_Bmeg"/>
</dbReference>
<dbReference type="EMBL" id="CALBWS010000017">
    <property type="protein sequence ID" value="CAH2715506.1"/>
    <property type="molecule type" value="Genomic_DNA"/>
</dbReference>
<comment type="caution">
    <text evidence="2">The sequence shown here is derived from an EMBL/GenBank/DDBJ whole genome shotgun (WGS) entry which is preliminary data.</text>
</comment>
<name>A0ABM9ESB3_9BACI</name>
<dbReference type="Proteomes" id="UP000838308">
    <property type="component" value="Unassembled WGS sequence"/>
</dbReference>
<sequence length="199" mass="23121">MAQKKIETVLAADESMIPAAKESIATGSFVNTFWDQFEQSRERALKLRENREDAYINALREFIKFNKQYRKSIGKLYEQTKKTNKDMITELMHQFNAGKDELKDEAIPSNDREELKIQLKEVSGQLEKLALTPLKSIINMVDQLEDNIEKNAESNVAYARGRRNAWFRVRKEYVKLARNTHLNLVNRGKSGLKELVKTQ</sequence>
<gene>
    <name evidence="2" type="ORF">BACCIP111895_02690</name>
</gene>
<evidence type="ECO:0000313" key="2">
    <source>
        <dbReference type="EMBL" id="CAH2715506.1"/>
    </source>
</evidence>
<organism evidence="2 3">
    <name type="scientific">Neobacillus rhizosphaerae</name>
    <dbReference type="NCBI Taxonomy" id="2880965"/>
    <lineage>
        <taxon>Bacteria</taxon>
        <taxon>Bacillati</taxon>
        <taxon>Bacillota</taxon>
        <taxon>Bacilli</taxon>
        <taxon>Bacillales</taxon>
        <taxon>Bacillaceae</taxon>
        <taxon>Neobacillus</taxon>
    </lineage>
</organism>
<reference evidence="2" key="1">
    <citation type="submission" date="2022-04" db="EMBL/GenBank/DDBJ databases">
        <authorList>
            <person name="Criscuolo A."/>
        </authorList>
    </citation>
    <scope>NUCLEOTIDE SEQUENCE</scope>
    <source>
        <strain evidence="2">CIP111895</strain>
    </source>
</reference>
<dbReference type="Pfam" id="PF09602">
    <property type="entry name" value="PhaP_Bmeg"/>
    <property type="match status" value="1"/>
</dbReference>
<accession>A0ABM9ESB3</accession>
<protein>
    <submittedName>
        <fullName evidence="2">Uncharacterized protein</fullName>
    </submittedName>
</protein>
<evidence type="ECO:0000313" key="3">
    <source>
        <dbReference type="Proteomes" id="UP000838308"/>
    </source>
</evidence>
<keyword evidence="1" id="KW-0175">Coiled coil</keyword>
<keyword evidence="3" id="KW-1185">Reference proteome</keyword>
<feature type="coiled-coil region" evidence="1">
    <location>
        <begin position="112"/>
        <end position="154"/>
    </location>
</feature>
<evidence type="ECO:0000256" key="1">
    <source>
        <dbReference type="SAM" id="Coils"/>
    </source>
</evidence>
<proteinExistence type="predicted"/>
<dbReference type="RefSeq" id="WP_248735788.1">
    <property type="nucleotide sequence ID" value="NZ_CALBWS010000017.1"/>
</dbReference>